<dbReference type="SMART" id="SM00135">
    <property type="entry name" value="LY"/>
    <property type="match status" value="3"/>
</dbReference>
<protein>
    <recommendedName>
        <fullName evidence="3">YWTD domain-containing protein</fullName>
    </recommendedName>
</protein>
<dbReference type="AlphaFoldDB" id="A0A1Y2M1P0"/>
<dbReference type="EMBL" id="KZ107843">
    <property type="protein sequence ID" value="OSS49941.1"/>
    <property type="molecule type" value="Genomic_DNA"/>
</dbReference>
<keyword evidence="2" id="KW-1185">Reference proteome</keyword>
<dbReference type="InterPro" id="IPR050778">
    <property type="entry name" value="Cueball_EGF_LRP_Nidogen"/>
</dbReference>
<evidence type="ECO:0008006" key="3">
    <source>
        <dbReference type="Google" id="ProtNLM"/>
    </source>
</evidence>
<name>A0A1Y2M1P0_EPING</name>
<accession>A0A1Y2M1P0</accession>
<dbReference type="PANTHER" id="PTHR46513">
    <property type="entry name" value="VITELLOGENIN RECEPTOR-LIKE PROTEIN-RELATED-RELATED"/>
    <property type="match status" value="1"/>
</dbReference>
<proteinExistence type="predicted"/>
<evidence type="ECO:0000313" key="2">
    <source>
        <dbReference type="Proteomes" id="UP000193240"/>
    </source>
</evidence>
<dbReference type="Gene3D" id="2.120.10.30">
    <property type="entry name" value="TolB, C-terminal domain"/>
    <property type="match status" value="2"/>
</dbReference>
<organism evidence="1 2">
    <name type="scientific">Epicoccum nigrum</name>
    <name type="common">Soil fungus</name>
    <name type="synonym">Epicoccum purpurascens</name>
    <dbReference type="NCBI Taxonomy" id="105696"/>
    <lineage>
        <taxon>Eukaryota</taxon>
        <taxon>Fungi</taxon>
        <taxon>Dikarya</taxon>
        <taxon>Ascomycota</taxon>
        <taxon>Pezizomycotina</taxon>
        <taxon>Dothideomycetes</taxon>
        <taxon>Pleosporomycetidae</taxon>
        <taxon>Pleosporales</taxon>
        <taxon>Pleosporineae</taxon>
        <taxon>Didymellaceae</taxon>
        <taxon>Epicoccum</taxon>
    </lineage>
</organism>
<evidence type="ECO:0000313" key="1">
    <source>
        <dbReference type="EMBL" id="OSS49941.1"/>
    </source>
</evidence>
<dbReference type="Proteomes" id="UP000193240">
    <property type="component" value="Unassembled WGS sequence"/>
</dbReference>
<reference evidence="1 2" key="1">
    <citation type="journal article" date="2017" name="Genome Announc.">
        <title>Genome sequence of the saprophytic ascomycete Epicoccum nigrum ICMP 19927 strain isolated from New Zealand.</title>
        <authorList>
            <person name="Fokin M."/>
            <person name="Fleetwood D."/>
            <person name="Weir B.S."/>
            <person name="Villas-Boas S.G."/>
        </authorList>
    </citation>
    <scope>NUCLEOTIDE SEQUENCE [LARGE SCALE GENOMIC DNA]</scope>
    <source>
        <strain evidence="1 2">ICMP 19927</strain>
    </source>
</reference>
<dbReference type="InterPro" id="IPR000033">
    <property type="entry name" value="LDLR_classB_rpt"/>
</dbReference>
<dbReference type="SUPFAM" id="SSF63829">
    <property type="entry name" value="Calcium-dependent phosphotriesterase"/>
    <property type="match status" value="1"/>
</dbReference>
<dbReference type="OMA" id="GMKVMRC"/>
<dbReference type="InterPro" id="IPR011042">
    <property type="entry name" value="6-blade_b-propeller_TolB-like"/>
</dbReference>
<dbReference type="STRING" id="105696.A0A1Y2M1P0"/>
<sequence length="308" mass="33536">MPSIQQLPSPPPPKRLLILDCALSSPGYSAGRIISTNTSGLDTSDVVSNLSTLPDGISIDHAAGHMYVTQMGKTLGSNTGSIVRYNLDGTNCQTVIETGQTGVWTPKQIVFAADQEAKWVYWCDREGMKVMRACVDRLPAEPEVLVDTGSPARGDGEDMRNWCVGIAVDVARQMVYWSQKGPSKGSEGRIFRAKIGDAEATRELLFDRLPEPIDLELDEEKGVLYWTDRGDPPKGNSLNRAFVGGEKVDEIEILATRLHEAIGLAVDLQEKKAYVSDLAGGVYEVDIKSRKKKVLFAELGDLTGIALV</sequence>
<dbReference type="InParanoid" id="A0A1Y2M1P0"/>
<gene>
    <name evidence="1" type="ORF">B5807_06132</name>
</gene>